<dbReference type="PROSITE" id="PS51257">
    <property type="entry name" value="PROKAR_LIPOPROTEIN"/>
    <property type="match status" value="1"/>
</dbReference>
<dbReference type="OrthoDB" id="5508269at2"/>
<evidence type="ECO:0000313" key="2">
    <source>
        <dbReference type="EMBL" id="SFD47725.1"/>
    </source>
</evidence>
<evidence type="ECO:0000313" key="3">
    <source>
        <dbReference type="Proteomes" id="UP000199400"/>
    </source>
</evidence>
<feature type="region of interest" description="Disordered" evidence="1">
    <location>
        <begin position="253"/>
        <end position="289"/>
    </location>
</feature>
<dbReference type="Pfam" id="PF13646">
    <property type="entry name" value="HEAT_2"/>
    <property type="match status" value="1"/>
</dbReference>
<dbReference type="SUPFAM" id="SSF48371">
    <property type="entry name" value="ARM repeat"/>
    <property type="match status" value="1"/>
</dbReference>
<name>A0A1I1SML6_9BACT</name>
<evidence type="ECO:0008006" key="4">
    <source>
        <dbReference type="Google" id="ProtNLM"/>
    </source>
</evidence>
<dbReference type="AlphaFoldDB" id="A0A1I1SML6"/>
<dbReference type="RefSeq" id="WP_096333240.1">
    <property type="nucleotide sequence ID" value="NZ_FOMX01000002.1"/>
</dbReference>
<dbReference type="Gene3D" id="1.25.10.10">
    <property type="entry name" value="Leucine-rich Repeat Variant"/>
    <property type="match status" value="1"/>
</dbReference>
<dbReference type="STRING" id="54.SAMN02745121_00143"/>
<organism evidence="2 3">
    <name type="scientific">Nannocystis exedens</name>
    <dbReference type="NCBI Taxonomy" id="54"/>
    <lineage>
        <taxon>Bacteria</taxon>
        <taxon>Pseudomonadati</taxon>
        <taxon>Myxococcota</taxon>
        <taxon>Polyangia</taxon>
        <taxon>Nannocystales</taxon>
        <taxon>Nannocystaceae</taxon>
        <taxon>Nannocystis</taxon>
    </lineage>
</organism>
<dbReference type="InterPro" id="IPR011989">
    <property type="entry name" value="ARM-like"/>
</dbReference>
<dbReference type="Proteomes" id="UP000199400">
    <property type="component" value="Unassembled WGS sequence"/>
</dbReference>
<sequence>MIRLRAALALVLFASACSESDGGRYPVRLSLALPGEAADLESPVSEALQAALRDSAIFAPDGADGSTVHGEATLTREAAEAPWILHVGMAVPDDLRSKFAVSAITSSASAGTDAFRPSSEALADAARRAITGLEAQCRLARGDASGLEVLLSSGEPSQILVALRYVSDREAREHASRLVPLLRSEDTRVRMAVLDVLGTVGTFDHAAAIVREVHRLDPGATREAYRALARLGGTDAVGFLRFAAANEDDPELRAEAERALSSALSGKPPSAAEVPRGVDLPKLARGHRQ</sequence>
<keyword evidence="3" id="KW-1185">Reference proteome</keyword>
<gene>
    <name evidence="2" type="ORF">SAMN02745121_00143</name>
</gene>
<reference evidence="3" key="1">
    <citation type="submission" date="2016-10" db="EMBL/GenBank/DDBJ databases">
        <authorList>
            <person name="Varghese N."/>
            <person name="Submissions S."/>
        </authorList>
    </citation>
    <scope>NUCLEOTIDE SEQUENCE [LARGE SCALE GENOMIC DNA]</scope>
    <source>
        <strain evidence="3">ATCC 25963</strain>
    </source>
</reference>
<evidence type="ECO:0000256" key="1">
    <source>
        <dbReference type="SAM" id="MobiDB-lite"/>
    </source>
</evidence>
<dbReference type="InterPro" id="IPR016024">
    <property type="entry name" value="ARM-type_fold"/>
</dbReference>
<proteinExistence type="predicted"/>
<accession>A0A1I1SML6</accession>
<dbReference type="EMBL" id="FOMX01000002">
    <property type="protein sequence ID" value="SFD47725.1"/>
    <property type="molecule type" value="Genomic_DNA"/>
</dbReference>
<protein>
    <recommendedName>
        <fullName evidence="4">HEAT repeat-containing protein</fullName>
    </recommendedName>
</protein>